<evidence type="ECO:0000313" key="5">
    <source>
        <dbReference type="EMBL" id="GBL89847.1"/>
    </source>
</evidence>
<gene>
    <name evidence="5" type="primary">MRPS30</name>
    <name evidence="5" type="ORF">AVEN_179616_1</name>
</gene>
<dbReference type="AlphaFoldDB" id="A0A4Y2BDL8"/>
<evidence type="ECO:0000256" key="1">
    <source>
        <dbReference type="ARBA" id="ARBA00004173"/>
    </source>
</evidence>
<proteinExistence type="predicted"/>
<evidence type="ECO:0000256" key="4">
    <source>
        <dbReference type="ARBA" id="ARBA00023274"/>
    </source>
</evidence>
<comment type="caution">
    <text evidence="5">The sequence shown here is derived from an EMBL/GenBank/DDBJ whole genome shotgun (WGS) entry which is preliminary data.</text>
</comment>
<dbReference type="GO" id="GO:0003735">
    <property type="term" value="F:structural constituent of ribosome"/>
    <property type="evidence" value="ECO:0007669"/>
    <property type="project" value="InterPro"/>
</dbReference>
<dbReference type="EMBL" id="BGPR01000067">
    <property type="protein sequence ID" value="GBL89847.1"/>
    <property type="molecule type" value="Genomic_DNA"/>
</dbReference>
<protein>
    <submittedName>
        <fullName evidence="5">28S ribosomal protein S30, mitochondrial</fullName>
    </submittedName>
</protein>
<dbReference type="PANTHER" id="PTHR13014:SF3">
    <property type="entry name" value="LARGE RIBOSOMAL SUBUNIT PROTEIN ML65"/>
    <property type="match status" value="1"/>
</dbReference>
<dbReference type="InterPro" id="IPR039982">
    <property type="entry name" value="Ribosomal_mL65"/>
</dbReference>
<dbReference type="OrthoDB" id="6041973at2759"/>
<keyword evidence="4" id="KW-0687">Ribonucleoprotein</keyword>
<organism evidence="5 6">
    <name type="scientific">Araneus ventricosus</name>
    <name type="common">Orbweaver spider</name>
    <name type="synonym">Epeira ventricosa</name>
    <dbReference type="NCBI Taxonomy" id="182803"/>
    <lineage>
        <taxon>Eukaryota</taxon>
        <taxon>Metazoa</taxon>
        <taxon>Ecdysozoa</taxon>
        <taxon>Arthropoda</taxon>
        <taxon>Chelicerata</taxon>
        <taxon>Arachnida</taxon>
        <taxon>Araneae</taxon>
        <taxon>Araneomorphae</taxon>
        <taxon>Entelegynae</taxon>
        <taxon>Araneoidea</taxon>
        <taxon>Araneidae</taxon>
        <taxon>Araneus</taxon>
    </lineage>
</organism>
<keyword evidence="2 5" id="KW-0689">Ribosomal protein</keyword>
<reference evidence="5 6" key="1">
    <citation type="journal article" date="2019" name="Sci. Rep.">
        <title>Orb-weaving spider Araneus ventricosus genome elucidates the spidroin gene catalogue.</title>
        <authorList>
            <person name="Kono N."/>
            <person name="Nakamura H."/>
            <person name="Ohtoshi R."/>
            <person name="Moran D.A.P."/>
            <person name="Shinohara A."/>
            <person name="Yoshida Y."/>
            <person name="Fujiwara M."/>
            <person name="Mori M."/>
            <person name="Tomita M."/>
            <person name="Arakawa K."/>
        </authorList>
    </citation>
    <scope>NUCLEOTIDE SEQUENCE [LARGE SCALE GENOMIC DNA]</scope>
</reference>
<dbReference type="Proteomes" id="UP000499080">
    <property type="component" value="Unassembled WGS sequence"/>
</dbReference>
<accession>A0A4Y2BDL8</accession>
<dbReference type="InterPro" id="IPR010793">
    <property type="entry name" value="Ribosomal_mL37/mL65"/>
</dbReference>
<sequence>MVSQCIFRNSSRVTIFCKRLKFSINCLSIRLQHKLAEVTNQTCEYPPIVDMSKEGQRRHQRQMWYDSIKAMPTVEEKLYELAVQQRLHLKKYFLTCVPPSYTGIFFNQFITRTHLMEGLPDKINNINVEDELSDIKDTFNEVLLNYYHNPWQSKTSKQLSDYLSEKGAGSRLLNQLITQCYKRLASKNEHILESTIQHKPRINSFWWHNGFESKDDEIYEKNLAFRYEEFPAFVIRMKKPLSPIVDMNDPLCATAEVLKYHYHPEIFEFPCNESDWLSSVPGFWPGDQNEFPLLQVFTSDKLQNLLMKIENYDLKKIENSLGLMGSFGYLNTIANYQGFTPFHDITYPFVGQTILTNGQDFTFFVYQLNTIAFHEDVDNKDRRNLCWTSGKLRLFETIEDGQLKGVNEDVYRLLLKFLLNTPEVKEGQVLKPYLGVDTRTEEEIKNMRFFLRRMYSQKRAHNAHKDEVPMWVKIYKNHPDAPPSPYVKLE</sequence>
<evidence type="ECO:0000256" key="3">
    <source>
        <dbReference type="ARBA" id="ARBA00023128"/>
    </source>
</evidence>
<dbReference type="PANTHER" id="PTHR13014">
    <property type="entry name" value="MITOCHONDRIAL 28S RIBOSOMAL PROTEIN S30/P52 PRO-APOTOTIC PROTEIN"/>
    <property type="match status" value="1"/>
</dbReference>
<keyword evidence="6" id="KW-1185">Reference proteome</keyword>
<evidence type="ECO:0000256" key="2">
    <source>
        <dbReference type="ARBA" id="ARBA00022980"/>
    </source>
</evidence>
<keyword evidence="3" id="KW-0496">Mitochondrion</keyword>
<dbReference type="GO" id="GO:0006412">
    <property type="term" value="P:translation"/>
    <property type="evidence" value="ECO:0007669"/>
    <property type="project" value="InterPro"/>
</dbReference>
<dbReference type="GO" id="GO:0005762">
    <property type="term" value="C:mitochondrial large ribosomal subunit"/>
    <property type="evidence" value="ECO:0007669"/>
    <property type="project" value="TreeGrafter"/>
</dbReference>
<dbReference type="Pfam" id="PF07147">
    <property type="entry name" value="PDCD9"/>
    <property type="match status" value="1"/>
</dbReference>
<evidence type="ECO:0000313" key="6">
    <source>
        <dbReference type="Proteomes" id="UP000499080"/>
    </source>
</evidence>
<name>A0A4Y2BDL8_ARAVE</name>
<comment type="subcellular location">
    <subcellularLocation>
        <location evidence="1">Mitochondrion</location>
    </subcellularLocation>
</comment>